<evidence type="ECO:0000259" key="5">
    <source>
        <dbReference type="Pfam" id="PF07992"/>
    </source>
</evidence>
<comment type="cofactor">
    <cofactor evidence="1">
        <name>FAD</name>
        <dbReference type="ChEBI" id="CHEBI:57692"/>
    </cofactor>
</comment>
<evidence type="ECO:0000256" key="4">
    <source>
        <dbReference type="ARBA" id="ARBA00023002"/>
    </source>
</evidence>
<evidence type="ECO:0000313" key="6">
    <source>
        <dbReference type="EMBL" id="UOD50045.1"/>
    </source>
</evidence>
<dbReference type="InterPro" id="IPR036188">
    <property type="entry name" value="FAD/NAD-bd_sf"/>
</dbReference>
<keyword evidence="4" id="KW-0560">Oxidoreductase</keyword>
<accession>A0ABY4AKW1</accession>
<dbReference type="InterPro" id="IPR023753">
    <property type="entry name" value="FAD/NAD-binding_dom"/>
</dbReference>
<dbReference type="PANTHER" id="PTHR42913:SF9">
    <property type="entry name" value="SLR1591 PROTEIN"/>
    <property type="match status" value="1"/>
</dbReference>
<keyword evidence="3" id="KW-0274">FAD</keyword>
<dbReference type="PRINTS" id="PR00368">
    <property type="entry name" value="FADPNR"/>
</dbReference>
<dbReference type="InterPro" id="IPR017584">
    <property type="entry name" value="Pyridine_nucleo_diS_OxRdtase_N"/>
</dbReference>
<proteinExistence type="predicted"/>
<keyword evidence="7" id="KW-1185">Reference proteome</keyword>
<dbReference type="Pfam" id="PF07992">
    <property type="entry name" value="Pyr_redox_2"/>
    <property type="match status" value="1"/>
</dbReference>
<name>A0ABY4AKW1_9BURK</name>
<protein>
    <submittedName>
        <fullName evidence="6">FAD-dependent oxidoreductase</fullName>
    </submittedName>
</protein>
<organism evidence="6 7">
    <name type="scientific">Orrella daihaiensis</name>
    <dbReference type="NCBI Taxonomy" id="2782176"/>
    <lineage>
        <taxon>Bacteria</taxon>
        <taxon>Pseudomonadati</taxon>
        <taxon>Pseudomonadota</taxon>
        <taxon>Betaproteobacteria</taxon>
        <taxon>Burkholderiales</taxon>
        <taxon>Alcaligenaceae</taxon>
        <taxon>Orrella</taxon>
    </lineage>
</organism>
<dbReference type="PANTHER" id="PTHR42913">
    <property type="entry name" value="APOPTOSIS-INDUCING FACTOR 1"/>
    <property type="match status" value="1"/>
</dbReference>
<evidence type="ECO:0000313" key="7">
    <source>
        <dbReference type="Proteomes" id="UP000831607"/>
    </source>
</evidence>
<dbReference type="InterPro" id="IPR051169">
    <property type="entry name" value="NADH-Q_oxidoreductase"/>
</dbReference>
<sequence>MKKLVLVGAGHAHALVLNAWRQASNPGVELILVAPIIQAPYSGMIPGWLAGQYRFEETIVDFVGLCQRAGARLIKAELVKLDPDTKTIELSGGRSLTYDWLSINVGSTLRPPEIDANDVTMLAMRPLSTLQSRYESWLTAWQAHADSSPLHVTAVGGGAAGVESILCVKHRLKQLRPDRPVRAQLITRSTTILPGFSPCARRLALKTLQRADITVQLGTDWHQARGQSGGLIIWATGAQAHDWQNDPISRGSLHTDSSDFIVVDEHLRSVSHPNVFAVGDCAALPIPLPKAGVYAVRMGTTLSNNLKAVIHGHALSPFKRRGMALALLNTANGRAIASWGPLGWQGNWVMRWKDRIDRGFIERLTCGI</sequence>
<dbReference type="RefSeq" id="WP_243478441.1">
    <property type="nucleotide sequence ID" value="NZ_CP063982.1"/>
</dbReference>
<dbReference type="EMBL" id="CP063982">
    <property type="protein sequence ID" value="UOD50045.1"/>
    <property type="molecule type" value="Genomic_DNA"/>
</dbReference>
<gene>
    <name evidence="6" type="ORF">DHf2319_11480</name>
</gene>
<dbReference type="Proteomes" id="UP000831607">
    <property type="component" value="Chromosome"/>
</dbReference>
<dbReference type="SUPFAM" id="SSF51905">
    <property type="entry name" value="FAD/NAD(P)-binding domain"/>
    <property type="match status" value="2"/>
</dbReference>
<evidence type="ECO:0000256" key="3">
    <source>
        <dbReference type="ARBA" id="ARBA00022827"/>
    </source>
</evidence>
<feature type="domain" description="FAD/NAD(P)-binding" evidence="5">
    <location>
        <begin position="3"/>
        <end position="298"/>
    </location>
</feature>
<reference evidence="6 7" key="1">
    <citation type="submission" date="2020-11" db="EMBL/GenBank/DDBJ databases">
        <title>Algicoccus daihaiensis sp.nov., isolated from Daihai Lake in Inner Mongolia.</title>
        <authorList>
            <person name="Kai J."/>
        </authorList>
    </citation>
    <scope>NUCLEOTIDE SEQUENCE [LARGE SCALE GENOMIC DNA]</scope>
    <source>
        <strain evidence="7">f23</strain>
    </source>
</reference>
<keyword evidence="2" id="KW-0285">Flavoprotein</keyword>
<evidence type="ECO:0000256" key="1">
    <source>
        <dbReference type="ARBA" id="ARBA00001974"/>
    </source>
</evidence>
<evidence type="ECO:0000256" key="2">
    <source>
        <dbReference type="ARBA" id="ARBA00022630"/>
    </source>
</evidence>
<dbReference type="NCBIfam" id="TIGR03169">
    <property type="entry name" value="Nterm_to_SelD"/>
    <property type="match status" value="1"/>
</dbReference>
<dbReference type="Gene3D" id="3.50.50.100">
    <property type="match status" value="1"/>
</dbReference>